<dbReference type="CDD" id="cd06225">
    <property type="entry name" value="HAMP"/>
    <property type="match status" value="2"/>
</dbReference>
<dbReference type="GO" id="GO:0005886">
    <property type="term" value="C:plasma membrane"/>
    <property type="evidence" value="ECO:0007669"/>
    <property type="project" value="UniProtKB-SubCell"/>
</dbReference>
<name>A0A941IFQ6_9BURK</name>
<evidence type="ECO:0000259" key="12">
    <source>
        <dbReference type="PROSITE" id="PS50885"/>
    </source>
</evidence>
<evidence type="ECO:0000256" key="8">
    <source>
        <dbReference type="PROSITE-ProRule" id="PRU00284"/>
    </source>
</evidence>
<evidence type="ECO:0000256" key="10">
    <source>
        <dbReference type="SAM" id="Phobius"/>
    </source>
</evidence>
<organism evidence="13 14">
    <name type="scientific">Undibacterium fentianense</name>
    <dbReference type="NCBI Taxonomy" id="2828728"/>
    <lineage>
        <taxon>Bacteria</taxon>
        <taxon>Pseudomonadati</taxon>
        <taxon>Pseudomonadota</taxon>
        <taxon>Betaproteobacteria</taxon>
        <taxon>Burkholderiales</taxon>
        <taxon>Oxalobacteraceae</taxon>
        <taxon>Undibacterium</taxon>
    </lineage>
</organism>
<dbReference type="SUPFAM" id="SSF158472">
    <property type="entry name" value="HAMP domain-like"/>
    <property type="match status" value="2"/>
</dbReference>
<feature type="domain" description="Methyl-accepting transducer" evidence="11">
    <location>
        <begin position="557"/>
        <end position="772"/>
    </location>
</feature>
<feature type="domain" description="HAMP" evidence="12">
    <location>
        <begin position="500"/>
        <end position="552"/>
    </location>
</feature>
<keyword evidence="6 10" id="KW-0472">Membrane</keyword>
<dbReference type="Gene3D" id="3.30.450.20">
    <property type="entry name" value="PAS domain"/>
    <property type="match status" value="2"/>
</dbReference>
<dbReference type="Gene3D" id="6.10.340.10">
    <property type="match status" value="1"/>
</dbReference>
<dbReference type="Pfam" id="PF00015">
    <property type="entry name" value="MCPsignal"/>
    <property type="match status" value="1"/>
</dbReference>
<dbReference type="InterPro" id="IPR051310">
    <property type="entry name" value="MCP_chemotaxis"/>
</dbReference>
<dbReference type="Pfam" id="PF17200">
    <property type="entry name" value="sCache_2"/>
    <property type="match status" value="1"/>
</dbReference>
<dbReference type="RefSeq" id="WP_212674357.1">
    <property type="nucleotide sequence ID" value="NZ_JAGSPJ010000001.1"/>
</dbReference>
<comment type="similarity">
    <text evidence="7">Belongs to the methyl-accepting chemotaxis (MCP) protein family.</text>
</comment>
<feature type="transmembrane region" description="Helical" evidence="10">
    <location>
        <begin position="20"/>
        <end position="40"/>
    </location>
</feature>
<keyword evidence="2" id="KW-1003">Cell membrane</keyword>
<feature type="transmembrane region" description="Helical" evidence="10">
    <location>
        <begin position="199"/>
        <end position="222"/>
    </location>
</feature>
<dbReference type="SMART" id="SM00283">
    <property type="entry name" value="MA"/>
    <property type="match status" value="1"/>
</dbReference>
<evidence type="ECO:0000256" key="6">
    <source>
        <dbReference type="ARBA" id="ARBA00023136"/>
    </source>
</evidence>
<dbReference type="InterPro" id="IPR033480">
    <property type="entry name" value="sCache_2"/>
</dbReference>
<reference evidence="13" key="1">
    <citation type="submission" date="2021-04" db="EMBL/GenBank/DDBJ databases">
        <title>novel species isolated from subtropical streams in China.</title>
        <authorList>
            <person name="Lu H."/>
        </authorList>
    </citation>
    <scope>NUCLEOTIDE SEQUENCE</scope>
    <source>
        <strain evidence="13">FT137W</strain>
    </source>
</reference>
<evidence type="ECO:0000256" key="1">
    <source>
        <dbReference type="ARBA" id="ARBA00004651"/>
    </source>
</evidence>
<dbReference type="GO" id="GO:0007165">
    <property type="term" value="P:signal transduction"/>
    <property type="evidence" value="ECO:0007669"/>
    <property type="project" value="UniProtKB-KW"/>
</dbReference>
<dbReference type="FunFam" id="1.10.287.950:FF:000001">
    <property type="entry name" value="Methyl-accepting chemotaxis sensory transducer"/>
    <property type="match status" value="1"/>
</dbReference>
<dbReference type="PANTHER" id="PTHR43531">
    <property type="entry name" value="PROTEIN ICFG"/>
    <property type="match status" value="1"/>
</dbReference>
<keyword evidence="4 10" id="KW-0812">Transmembrane</keyword>
<dbReference type="Pfam" id="PF00672">
    <property type="entry name" value="HAMP"/>
    <property type="match status" value="2"/>
</dbReference>
<keyword evidence="14" id="KW-1185">Reference proteome</keyword>
<gene>
    <name evidence="13" type="ORF">KDM90_04540</name>
</gene>
<comment type="subcellular location">
    <subcellularLocation>
        <location evidence="1">Cell membrane</location>
        <topology evidence="1">Multi-pass membrane protein</topology>
    </subcellularLocation>
</comment>
<dbReference type="Gene3D" id="1.10.287.950">
    <property type="entry name" value="Methyl-accepting chemotaxis protein"/>
    <property type="match status" value="1"/>
</dbReference>
<dbReference type="InterPro" id="IPR003660">
    <property type="entry name" value="HAMP_dom"/>
</dbReference>
<protein>
    <submittedName>
        <fullName evidence="13">Cache domain-containing protein</fullName>
    </submittedName>
</protein>
<dbReference type="AlphaFoldDB" id="A0A941IFQ6"/>
<dbReference type="SMART" id="SM00304">
    <property type="entry name" value="HAMP"/>
    <property type="match status" value="3"/>
</dbReference>
<dbReference type="InterPro" id="IPR004089">
    <property type="entry name" value="MCPsignal_dom"/>
</dbReference>
<feature type="domain" description="HAMP" evidence="12">
    <location>
        <begin position="292"/>
        <end position="334"/>
    </location>
</feature>
<dbReference type="Proteomes" id="UP000678545">
    <property type="component" value="Unassembled WGS sequence"/>
</dbReference>
<dbReference type="PANTHER" id="PTHR43531:SF11">
    <property type="entry name" value="METHYL-ACCEPTING CHEMOTAXIS PROTEIN 3"/>
    <property type="match status" value="1"/>
</dbReference>
<sequence length="788" mass="85315">MSFSRLISQKIQYFQISKKLRLLAYCATLGLVLLTIIFLLSEKRLLMQERQNSVRQAVEASHGIIGHFYEQSRKGLMSEADAKAAALQTIQSLRYSGQEYFWVNDMQVRMLMHPIKPELDGKDVANIKDPDGKQLFVEFVETVKAHESGFVFYMWPKPGQSKPVEKVSFVKGFAPWGWLIGSGVYVDTVNAAFWTRSGLFMLGAALLSGLLLWICGVISAGITQPVNYAVEVAKGVAQGNLGQKIKVDTSDETGDLLRALAEMSQSLAAAAAVAEDNQRIRLALDSVVKLAVDIARRVAEGDFSQQIQILSEDETSDLLRALKAMSDNLAKADQIAKENHRICMALDAVAVPVRIATMDGTIIYINQELRNTLRRDEAAFRAKIPQFEADKVEGGSIGIFYADPVAALNRLQNLEGTVKTRLELGGRDYDVITSAVYADSGEKIGTVGQWLDVTDQLAAEIEINRIVSSAAAGDFSQRVDEKNKSAFFLQLAQGMNKLIATSEAGLNDIARVLAALSHGNLTQRIEHQYAGTFARLKDDVNGTAAKLAEIMSEVKDAAAALSLASEQVSATAQSLAQSSSEQAAGVDKTSAAIEEMSASVAQNTDNAKVTDGMATKASETAKKSGVAVTQSIESMRQIAAKISIIDDIAYQTNMLALNAAIEAARAGEHGKGFAVVASEVRKLAERSQVAAQEINALAERTVNISDDAGQLLSDMIPSIGRTSDLVQEIAAASEEQTQGIREINVAMNQLNQITQQNASASEELAATAEELMEQSEQLQNLMGFFQMK</sequence>
<evidence type="ECO:0000256" key="7">
    <source>
        <dbReference type="ARBA" id="ARBA00029447"/>
    </source>
</evidence>
<keyword evidence="3" id="KW-0145">Chemotaxis</keyword>
<evidence type="ECO:0000256" key="9">
    <source>
        <dbReference type="SAM" id="Coils"/>
    </source>
</evidence>
<proteinExistence type="inferred from homology"/>
<evidence type="ECO:0000259" key="11">
    <source>
        <dbReference type="PROSITE" id="PS50111"/>
    </source>
</evidence>
<dbReference type="PROSITE" id="PS50111">
    <property type="entry name" value="CHEMOTAXIS_TRANSDUC_2"/>
    <property type="match status" value="1"/>
</dbReference>
<evidence type="ECO:0000256" key="4">
    <source>
        <dbReference type="ARBA" id="ARBA00022692"/>
    </source>
</evidence>
<evidence type="ECO:0000256" key="2">
    <source>
        <dbReference type="ARBA" id="ARBA00022475"/>
    </source>
</evidence>
<comment type="caution">
    <text evidence="13">The sequence shown here is derived from an EMBL/GenBank/DDBJ whole genome shotgun (WGS) entry which is preliminary data.</text>
</comment>
<accession>A0A941IFQ6</accession>
<keyword evidence="5 10" id="KW-1133">Transmembrane helix</keyword>
<dbReference type="GO" id="GO:0004888">
    <property type="term" value="F:transmembrane signaling receptor activity"/>
    <property type="evidence" value="ECO:0007669"/>
    <property type="project" value="TreeGrafter"/>
</dbReference>
<evidence type="ECO:0000313" key="13">
    <source>
        <dbReference type="EMBL" id="MBR7799260.1"/>
    </source>
</evidence>
<feature type="domain" description="HAMP" evidence="12">
    <location>
        <begin position="220"/>
        <end position="272"/>
    </location>
</feature>
<evidence type="ECO:0000256" key="3">
    <source>
        <dbReference type="ARBA" id="ARBA00022500"/>
    </source>
</evidence>
<evidence type="ECO:0000313" key="14">
    <source>
        <dbReference type="Proteomes" id="UP000678545"/>
    </source>
</evidence>
<dbReference type="PROSITE" id="PS50885">
    <property type="entry name" value="HAMP"/>
    <property type="match status" value="3"/>
</dbReference>
<keyword evidence="9" id="KW-0175">Coiled coil</keyword>
<dbReference type="CDD" id="cd11386">
    <property type="entry name" value="MCP_signal"/>
    <property type="match status" value="1"/>
</dbReference>
<feature type="coiled-coil region" evidence="9">
    <location>
        <begin position="743"/>
        <end position="781"/>
    </location>
</feature>
<dbReference type="SMART" id="SM01049">
    <property type="entry name" value="Cache_2"/>
    <property type="match status" value="1"/>
</dbReference>
<dbReference type="EMBL" id="JAGSPJ010000001">
    <property type="protein sequence ID" value="MBR7799260.1"/>
    <property type="molecule type" value="Genomic_DNA"/>
</dbReference>
<dbReference type="SUPFAM" id="SSF58104">
    <property type="entry name" value="Methyl-accepting chemotaxis protein (MCP) signaling domain"/>
    <property type="match status" value="1"/>
</dbReference>
<dbReference type="GO" id="GO:0006935">
    <property type="term" value="P:chemotaxis"/>
    <property type="evidence" value="ECO:0007669"/>
    <property type="project" value="UniProtKB-KW"/>
</dbReference>
<dbReference type="Pfam" id="PF18947">
    <property type="entry name" value="HAMP_2"/>
    <property type="match status" value="1"/>
</dbReference>
<dbReference type="Gene3D" id="1.10.8.500">
    <property type="entry name" value="HAMP domain in histidine kinase"/>
    <property type="match status" value="1"/>
</dbReference>
<keyword evidence="8" id="KW-0807">Transducer</keyword>
<evidence type="ECO:0000256" key="5">
    <source>
        <dbReference type="ARBA" id="ARBA00022989"/>
    </source>
</evidence>